<gene>
    <name evidence="4" type="ORF">FR698_00010</name>
</gene>
<evidence type="ECO:0000256" key="1">
    <source>
        <dbReference type="SAM" id="MobiDB-lite"/>
    </source>
</evidence>
<keyword evidence="5" id="KW-1185">Reference proteome</keyword>
<feature type="region of interest" description="Disordered" evidence="1">
    <location>
        <begin position="351"/>
        <end position="374"/>
    </location>
</feature>
<keyword evidence="2" id="KW-0472">Membrane</keyword>
<organism evidence="4 5">
    <name type="scientific">Pelomicrobium methylotrophicum</name>
    <dbReference type="NCBI Taxonomy" id="2602750"/>
    <lineage>
        <taxon>Bacteria</taxon>
        <taxon>Pseudomonadati</taxon>
        <taxon>Pseudomonadota</taxon>
        <taxon>Hydrogenophilia</taxon>
        <taxon>Hydrogenophilia incertae sedis</taxon>
        <taxon>Pelomicrobium</taxon>
    </lineage>
</organism>
<feature type="transmembrane region" description="Helical" evidence="2">
    <location>
        <begin position="88"/>
        <end position="108"/>
    </location>
</feature>
<keyword evidence="2" id="KW-1133">Transmembrane helix</keyword>
<feature type="domain" description="NERD" evidence="3">
    <location>
        <begin position="179"/>
        <end position="301"/>
    </location>
</feature>
<sequence length="374" mass="41490">MDIGMAASRKGVAKHRQGPCGRIRAPPGAQKVRQKSHLPLASGFWPGVCRRARVLRSRAGHGYSRRVLGCQEHTYTNRPASQIRGGGMIAISVLFALAGLFAVGAVIAQEYERKRKPIERGQVPPRLEPGRLPSVVELSNHGAHLLAEVDRKRQASEEAIRKHKAILEELTVEEAKIRSGIEGESRLDDFLRRCFDDGWTIIAGYRAHEGEIDRILVGPNGVFAFEVKNLGGIIHCDGDRWWRDKTDRYGNVVERDIPIADNGGRSPSRQLNDAADALQRLLRKNGYDVAVVRVIVFAHPGATFGNIKDLSVDFLTHAPGMDVEKVLSRGTPLSHDRARRIATTIRRHHEWFGRKERQSSGGNQALSQAFSPSL</sequence>
<reference evidence="4 5" key="1">
    <citation type="submission" date="2019-08" db="EMBL/GenBank/DDBJ databases">
        <title>Pelomicrobium methylotrophicum gen. nov., sp. nov. a moderately thermophilic, facultatively anaerobic, lithoautotrophic and methylotrophic bacterium isolated from a terrestrial mud volcano.</title>
        <authorList>
            <person name="Slobodkina G.B."/>
            <person name="Merkel A.Y."/>
            <person name="Slobodkin A.I."/>
        </authorList>
    </citation>
    <scope>NUCLEOTIDE SEQUENCE [LARGE SCALE GENOMIC DNA]</scope>
    <source>
        <strain evidence="4 5">SM250</strain>
    </source>
</reference>
<protein>
    <submittedName>
        <fullName evidence="4">NERD domain-containing protein</fullName>
    </submittedName>
</protein>
<comment type="caution">
    <text evidence="4">The sequence shown here is derived from an EMBL/GenBank/DDBJ whole genome shotgun (WGS) entry which is preliminary data.</text>
</comment>
<evidence type="ECO:0000313" key="5">
    <source>
        <dbReference type="Proteomes" id="UP000321201"/>
    </source>
</evidence>
<dbReference type="InParanoid" id="A0A5C7EWS0"/>
<dbReference type="Pfam" id="PF08378">
    <property type="entry name" value="NERD"/>
    <property type="match status" value="1"/>
</dbReference>
<evidence type="ECO:0000313" key="4">
    <source>
        <dbReference type="EMBL" id="TXF13549.1"/>
    </source>
</evidence>
<keyword evidence="2" id="KW-0812">Transmembrane</keyword>
<name>A0A5C7EWS0_9PROT</name>
<dbReference type="AlphaFoldDB" id="A0A5C7EWS0"/>
<dbReference type="EMBL" id="VPFL01000001">
    <property type="protein sequence ID" value="TXF13549.1"/>
    <property type="molecule type" value="Genomic_DNA"/>
</dbReference>
<dbReference type="InterPro" id="IPR011528">
    <property type="entry name" value="NERD"/>
</dbReference>
<evidence type="ECO:0000256" key="2">
    <source>
        <dbReference type="SAM" id="Phobius"/>
    </source>
</evidence>
<dbReference type="PROSITE" id="PS50965">
    <property type="entry name" value="NERD"/>
    <property type="match status" value="1"/>
</dbReference>
<dbReference type="OrthoDB" id="5782056at2"/>
<feature type="compositionally biased region" description="Polar residues" evidence="1">
    <location>
        <begin position="359"/>
        <end position="374"/>
    </location>
</feature>
<proteinExistence type="predicted"/>
<evidence type="ECO:0000259" key="3">
    <source>
        <dbReference type="PROSITE" id="PS50965"/>
    </source>
</evidence>
<accession>A0A5C7EWS0</accession>
<dbReference type="Proteomes" id="UP000321201">
    <property type="component" value="Unassembled WGS sequence"/>
</dbReference>